<reference evidence="3 4" key="1">
    <citation type="journal article" date="2023" name="BMC Biotechnol.">
        <title>Vitis rotundifolia cv Carlos genome sequencing.</title>
        <authorList>
            <person name="Huff M."/>
            <person name="Hulse-Kemp A."/>
            <person name="Scheffler B."/>
            <person name="Youngblood R."/>
            <person name="Simpson S."/>
            <person name="Babiker E."/>
            <person name="Staton M."/>
        </authorList>
    </citation>
    <scope>NUCLEOTIDE SEQUENCE [LARGE SCALE GENOMIC DNA]</scope>
    <source>
        <tissue evidence="3">Leaf</tissue>
    </source>
</reference>
<name>A0AA38YRU3_VITRO</name>
<evidence type="ECO:0000313" key="3">
    <source>
        <dbReference type="EMBL" id="KAJ9675513.1"/>
    </source>
</evidence>
<evidence type="ECO:0000313" key="4">
    <source>
        <dbReference type="Proteomes" id="UP001168098"/>
    </source>
</evidence>
<dbReference type="InterPro" id="IPR015424">
    <property type="entry name" value="PyrdxlP-dep_Trfase"/>
</dbReference>
<accession>A0AA38YRU3</accession>
<gene>
    <name evidence="3" type="ORF">PVL29_024440</name>
</gene>
<dbReference type="AlphaFoldDB" id="A0AA38YRU3"/>
<dbReference type="SUPFAM" id="SSF53383">
    <property type="entry name" value="PLP-dependent transferases"/>
    <property type="match status" value="1"/>
</dbReference>
<protein>
    <recommendedName>
        <fullName evidence="2">Alliinase C-terminal domain-containing protein</fullName>
    </recommendedName>
</protein>
<dbReference type="EMBL" id="JARBHA010000018">
    <property type="protein sequence ID" value="KAJ9675513.1"/>
    <property type="molecule type" value="Genomic_DNA"/>
</dbReference>
<evidence type="ECO:0000256" key="1">
    <source>
        <dbReference type="SAM" id="Phobius"/>
    </source>
</evidence>
<evidence type="ECO:0000259" key="2">
    <source>
        <dbReference type="Pfam" id="PF04864"/>
    </source>
</evidence>
<dbReference type="InterPro" id="IPR015421">
    <property type="entry name" value="PyrdxlP-dep_Trfase_major"/>
</dbReference>
<dbReference type="Pfam" id="PF04864">
    <property type="entry name" value="Alliinase_C"/>
    <property type="match status" value="1"/>
</dbReference>
<dbReference type="Proteomes" id="UP001168098">
    <property type="component" value="Unassembled WGS sequence"/>
</dbReference>
<comment type="caution">
    <text evidence="3">The sequence shown here is derived from an EMBL/GenBank/DDBJ whole genome shotgun (WGS) entry which is preliminary data.</text>
</comment>
<keyword evidence="1" id="KW-0812">Transmembrane</keyword>
<keyword evidence="1" id="KW-0472">Membrane</keyword>
<dbReference type="GO" id="GO:0016846">
    <property type="term" value="F:carbon-sulfur lyase activity"/>
    <property type="evidence" value="ECO:0007669"/>
    <property type="project" value="InterPro"/>
</dbReference>
<dbReference type="Gene3D" id="3.40.640.10">
    <property type="entry name" value="Type I PLP-dependent aspartate aminotransferase-like (Major domain)"/>
    <property type="match status" value="1"/>
</dbReference>
<organism evidence="3 4">
    <name type="scientific">Vitis rotundifolia</name>
    <name type="common">Muscadine grape</name>
    <dbReference type="NCBI Taxonomy" id="103349"/>
    <lineage>
        <taxon>Eukaryota</taxon>
        <taxon>Viridiplantae</taxon>
        <taxon>Streptophyta</taxon>
        <taxon>Embryophyta</taxon>
        <taxon>Tracheophyta</taxon>
        <taxon>Spermatophyta</taxon>
        <taxon>Magnoliopsida</taxon>
        <taxon>eudicotyledons</taxon>
        <taxon>Gunneridae</taxon>
        <taxon>Pentapetalae</taxon>
        <taxon>rosids</taxon>
        <taxon>Vitales</taxon>
        <taxon>Vitaceae</taxon>
        <taxon>Viteae</taxon>
        <taxon>Vitis</taxon>
    </lineage>
</organism>
<keyword evidence="4" id="KW-1185">Reference proteome</keyword>
<feature type="transmembrane region" description="Helical" evidence="1">
    <location>
        <begin position="51"/>
        <end position="70"/>
    </location>
</feature>
<feature type="transmembrane region" description="Helical" evidence="1">
    <location>
        <begin position="82"/>
        <end position="101"/>
    </location>
</feature>
<sequence length="104" mass="11358">MQNAGNSAVLVAGWHRMSYRFADQSFISQELERLIRRLHASTGNAITGGRFILFGAGLTQLINAAVHALSPHNSSAPAKVMATIPFLPVCLSTCICFIFHFQLQ</sequence>
<dbReference type="InterPro" id="IPR006948">
    <property type="entry name" value="Alliinase_C"/>
</dbReference>
<feature type="domain" description="Alliinase C-terminal" evidence="2">
    <location>
        <begin position="2"/>
        <end position="96"/>
    </location>
</feature>
<keyword evidence="1" id="KW-1133">Transmembrane helix</keyword>
<proteinExistence type="predicted"/>